<keyword evidence="3" id="KW-0597">Phosphoprotein</keyword>
<keyword evidence="7" id="KW-1185">Reference proteome</keyword>
<feature type="domain" description="Response regulatory" evidence="4">
    <location>
        <begin position="2"/>
        <end position="121"/>
    </location>
</feature>
<dbReference type="InterPro" id="IPR007492">
    <property type="entry name" value="LytTR_DNA-bd_dom"/>
</dbReference>
<dbReference type="PROSITE" id="PS50110">
    <property type="entry name" value="RESPONSE_REGULATORY"/>
    <property type="match status" value="1"/>
</dbReference>
<dbReference type="Pfam" id="PF04397">
    <property type="entry name" value="LytTR"/>
    <property type="match status" value="1"/>
</dbReference>
<reference evidence="6 7" key="1">
    <citation type="submission" date="2019-08" db="EMBL/GenBank/DDBJ databases">
        <title>In-depth cultivation of the pig gut microbiome towards novel bacterial diversity and tailored functional studies.</title>
        <authorList>
            <person name="Wylensek D."/>
            <person name="Hitch T.C.A."/>
            <person name="Clavel T."/>
        </authorList>
    </citation>
    <scope>NUCLEOTIDE SEQUENCE [LARGE SCALE GENOMIC DNA]</scope>
    <source>
        <strain evidence="6 7">Oil+RF-744-WCA-WT-11</strain>
    </source>
</reference>
<comment type="caution">
    <text evidence="6">The sequence shown here is derived from an EMBL/GenBank/DDBJ whole genome shotgun (WGS) entry which is preliminary data.</text>
</comment>
<dbReference type="AlphaFoldDB" id="A0A6L5X1E4"/>
<evidence type="ECO:0000313" key="7">
    <source>
        <dbReference type="Proteomes" id="UP000481852"/>
    </source>
</evidence>
<evidence type="ECO:0000256" key="3">
    <source>
        <dbReference type="PROSITE-ProRule" id="PRU00169"/>
    </source>
</evidence>
<dbReference type="CDD" id="cd00156">
    <property type="entry name" value="REC"/>
    <property type="match status" value="1"/>
</dbReference>
<dbReference type="PROSITE" id="PS50930">
    <property type="entry name" value="HTH_LYTTR"/>
    <property type="match status" value="1"/>
</dbReference>
<evidence type="ECO:0000256" key="1">
    <source>
        <dbReference type="ARBA" id="ARBA00018672"/>
    </source>
</evidence>
<evidence type="ECO:0000313" key="6">
    <source>
        <dbReference type="EMBL" id="MSS14161.1"/>
    </source>
</evidence>
<dbReference type="GO" id="GO:0003677">
    <property type="term" value="F:DNA binding"/>
    <property type="evidence" value="ECO:0007669"/>
    <property type="project" value="InterPro"/>
</dbReference>
<dbReference type="InterPro" id="IPR001789">
    <property type="entry name" value="Sig_transdc_resp-reg_receiver"/>
</dbReference>
<protein>
    <recommendedName>
        <fullName evidence="1">Stage 0 sporulation protein A homolog</fullName>
    </recommendedName>
</protein>
<dbReference type="Pfam" id="PF00072">
    <property type="entry name" value="Response_reg"/>
    <property type="match status" value="1"/>
</dbReference>
<dbReference type="InterPro" id="IPR011006">
    <property type="entry name" value="CheY-like_superfamily"/>
</dbReference>
<name>A0A6L5X1E4_9FIRM</name>
<dbReference type="PANTHER" id="PTHR37299:SF1">
    <property type="entry name" value="STAGE 0 SPORULATION PROTEIN A HOMOLOG"/>
    <property type="match status" value="1"/>
</dbReference>
<feature type="domain" description="HTH LytTR-type" evidence="5">
    <location>
        <begin position="133"/>
        <end position="232"/>
    </location>
</feature>
<dbReference type="Gene3D" id="2.40.50.1020">
    <property type="entry name" value="LytTr DNA-binding domain"/>
    <property type="match status" value="1"/>
</dbReference>
<organism evidence="6 7">
    <name type="scientific">Porcincola intestinalis</name>
    <dbReference type="NCBI Taxonomy" id="2606632"/>
    <lineage>
        <taxon>Bacteria</taxon>
        <taxon>Bacillati</taxon>
        <taxon>Bacillota</taxon>
        <taxon>Clostridia</taxon>
        <taxon>Lachnospirales</taxon>
        <taxon>Lachnospiraceae</taxon>
        <taxon>Porcincola</taxon>
    </lineage>
</organism>
<dbReference type="InterPro" id="IPR046947">
    <property type="entry name" value="LytR-like"/>
</dbReference>
<dbReference type="PANTHER" id="PTHR37299">
    <property type="entry name" value="TRANSCRIPTIONAL REGULATOR-RELATED"/>
    <property type="match status" value="1"/>
</dbReference>
<dbReference type="SUPFAM" id="SSF52172">
    <property type="entry name" value="CheY-like"/>
    <property type="match status" value="1"/>
</dbReference>
<dbReference type="RefSeq" id="WP_154523416.1">
    <property type="nucleotide sequence ID" value="NZ_VULZ01000003.1"/>
</dbReference>
<dbReference type="SMART" id="SM00850">
    <property type="entry name" value="LytTR"/>
    <property type="match status" value="1"/>
</dbReference>
<evidence type="ECO:0000259" key="4">
    <source>
        <dbReference type="PROSITE" id="PS50110"/>
    </source>
</evidence>
<gene>
    <name evidence="6" type="ORF">FYJ35_03740</name>
</gene>
<sequence>MRIGIVDDQAEDRRLLRTEMSRCLENDGLEPAEYCDYNSGESLTAEYQEGMFDLLFLDICMDGSSGIETALAIRKIDARVRIIFVTTSNDYAAESYQAKASYYLLKPHTFAQFHDMFMDLINPVTAPAAENSLTLSDGSRIAYNDITFTEYYNHYIYFHLRSTQEVRRIYMSQREIEDLLCSRLEFASCSRGIIVNFDRISRFSDTVLYLQDGSSVPISRRRLHSIKDAYAQYMYLS</sequence>
<dbReference type="SMART" id="SM00448">
    <property type="entry name" value="REC"/>
    <property type="match status" value="1"/>
</dbReference>
<feature type="modified residue" description="4-aspartylphosphate" evidence="3">
    <location>
        <position position="58"/>
    </location>
</feature>
<comment type="function">
    <text evidence="2">May play the central regulatory role in sporulation. It may be an element of the effector pathway responsible for the activation of sporulation genes in response to nutritional stress. Spo0A may act in concert with spo0H (a sigma factor) to control the expression of some genes that are critical to the sporulation process.</text>
</comment>
<dbReference type="Gene3D" id="3.40.50.2300">
    <property type="match status" value="1"/>
</dbReference>
<dbReference type="Proteomes" id="UP000481852">
    <property type="component" value="Unassembled WGS sequence"/>
</dbReference>
<evidence type="ECO:0000256" key="2">
    <source>
        <dbReference type="ARBA" id="ARBA00024867"/>
    </source>
</evidence>
<proteinExistence type="predicted"/>
<evidence type="ECO:0000259" key="5">
    <source>
        <dbReference type="PROSITE" id="PS50930"/>
    </source>
</evidence>
<dbReference type="GO" id="GO:0000156">
    <property type="term" value="F:phosphorelay response regulator activity"/>
    <property type="evidence" value="ECO:0007669"/>
    <property type="project" value="InterPro"/>
</dbReference>
<dbReference type="EMBL" id="VULZ01000003">
    <property type="protein sequence ID" value="MSS14161.1"/>
    <property type="molecule type" value="Genomic_DNA"/>
</dbReference>
<accession>A0A6L5X1E4</accession>